<reference evidence="1" key="1">
    <citation type="submission" date="2023-07" db="EMBL/GenBank/DDBJ databases">
        <title>A collection of bacterial strains from the Burkholderia cepacia Research Laboratory and Repository.</title>
        <authorList>
            <person name="Lipuma J."/>
            <person name="Spilker T."/>
            <person name="Caverly L."/>
        </authorList>
    </citation>
    <scope>NUCLEOTIDE SEQUENCE</scope>
    <source>
        <strain evidence="1">AU44979</strain>
    </source>
</reference>
<dbReference type="Proteomes" id="UP001172109">
    <property type="component" value="Unassembled WGS sequence"/>
</dbReference>
<name>A0AAP4R1X1_9BURK</name>
<organism evidence="1 2">
    <name type="scientific">Burkholderia contaminans</name>
    <dbReference type="NCBI Taxonomy" id="488447"/>
    <lineage>
        <taxon>Bacteria</taxon>
        <taxon>Pseudomonadati</taxon>
        <taxon>Pseudomonadota</taxon>
        <taxon>Betaproteobacteria</taxon>
        <taxon>Burkholderiales</taxon>
        <taxon>Burkholderiaceae</taxon>
        <taxon>Burkholderia</taxon>
        <taxon>Burkholderia cepacia complex</taxon>
    </lineage>
</organism>
<sequence>MLYAILTSKEEAPIGYFDSAFAPTVEELADYCAEFAGFANRDEWMDATGVEAIAYAPVH</sequence>
<evidence type="ECO:0000313" key="1">
    <source>
        <dbReference type="EMBL" id="MDN7564354.1"/>
    </source>
</evidence>
<dbReference type="RefSeq" id="WP_105818604.1">
    <property type="nucleotide sequence ID" value="NZ_CADEUY010000005.1"/>
</dbReference>
<gene>
    <name evidence="1" type="ORF">QZM56_07560</name>
</gene>
<accession>A0AAP4R1X1</accession>
<comment type="caution">
    <text evidence="1">The sequence shown here is derived from an EMBL/GenBank/DDBJ whole genome shotgun (WGS) entry which is preliminary data.</text>
</comment>
<protein>
    <submittedName>
        <fullName evidence="1">Beta-lactoglobulin I</fullName>
    </submittedName>
</protein>
<proteinExistence type="predicted"/>
<dbReference type="EMBL" id="JAUJQS010000004">
    <property type="protein sequence ID" value="MDN7564354.1"/>
    <property type="molecule type" value="Genomic_DNA"/>
</dbReference>
<evidence type="ECO:0000313" key="2">
    <source>
        <dbReference type="Proteomes" id="UP001172109"/>
    </source>
</evidence>
<dbReference type="AlphaFoldDB" id="A0AAP4R1X1"/>